<dbReference type="AlphaFoldDB" id="A0AAE3JJ72"/>
<accession>A0AAE3JJ72</accession>
<dbReference type="Proteomes" id="UP001198163">
    <property type="component" value="Unassembled WGS sequence"/>
</dbReference>
<organism evidence="6 7">
    <name type="scientific">Teretinema zuelzerae</name>
    <dbReference type="NCBI Taxonomy" id="156"/>
    <lineage>
        <taxon>Bacteria</taxon>
        <taxon>Pseudomonadati</taxon>
        <taxon>Spirochaetota</taxon>
        <taxon>Spirochaetia</taxon>
        <taxon>Spirochaetales</taxon>
        <taxon>Treponemataceae</taxon>
        <taxon>Teretinema</taxon>
    </lineage>
</organism>
<evidence type="ECO:0000256" key="3">
    <source>
        <dbReference type="ARBA" id="ARBA00022806"/>
    </source>
</evidence>
<keyword evidence="2" id="KW-0378">Hydrolase</keyword>
<dbReference type="GO" id="GO:0003678">
    <property type="term" value="F:DNA helicase activity"/>
    <property type="evidence" value="ECO:0007669"/>
    <property type="project" value="InterPro"/>
</dbReference>
<dbReference type="GO" id="GO:0003677">
    <property type="term" value="F:DNA binding"/>
    <property type="evidence" value="ECO:0007669"/>
    <property type="project" value="InterPro"/>
</dbReference>
<evidence type="ECO:0000256" key="4">
    <source>
        <dbReference type="ARBA" id="ARBA00022840"/>
    </source>
</evidence>
<protein>
    <submittedName>
        <fullName evidence="6">AAA family ATPase</fullName>
    </submittedName>
</protein>
<evidence type="ECO:0000313" key="7">
    <source>
        <dbReference type="Proteomes" id="UP001198163"/>
    </source>
</evidence>
<sequence length="475" mass="54017">MSELAKTLADCRTNGYVIAPAGYGKTHLIAMAVKLAKERQLVLTHTYAGVYSLRNKMAMLNVDHSLYEIDTIASWSLRFCLAYPKSSQWDILNPSSSTEWNKLYDSTEYLLRKIFIQQIIQESYNGVYVDEYQDCSKQQHSVLLFLANLLPCRVLGDPLQGIFSFADESVDWESDIYPNFRCLGKLDKPWRWENAHSTEFAEWLITARKNLEAHRKIDLSRGLPPQVKVMPISMSSYSDPQKNRLFYGALQKTGSYIVIYSGDQRSKNSGHNLARSLGGVFSSIEEVECNELKKIFQKLDTTISNQAKVLQIIDFSKKCFTGIDKVLAAGTIRGEIATITKKSKSPELTQYVNNFINSSCSTTLRDFFKLLKNTPDCKVYRRDLFNRFMCVLDLMSAKSIRTFVEANESYQAIFRRSGRPLKFPRLIGTTLLVKGLEYDHAIYIDTGIADEKNLYVALTRASKSLTIITTKTAIP</sequence>
<dbReference type="RefSeq" id="WP_230756045.1">
    <property type="nucleotide sequence ID" value="NZ_JAINWA010000003.1"/>
</dbReference>
<keyword evidence="7" id="KW-1185">Reference proteome</keyword>
<dbReference type="PANTHER" id="PTHR11070">
    <property type="entry name" value="UVRD / RECB / PCRA DNA HELICASE FAMILY MEMBER"/>
    <property type="match status" value="1"/>
</dbReference>
<dbReference type="GO" id="GO:0016787">
    <property type="term" value="F:hydrolase activity"/>
    <property type="evidence" value="ECO:0007669"/>
    <property type="project" value="UniProtKB-KW"/>
</dbReference>
<evidence type="ECO:0000259" key="5">
    <source>
        <dbReference type="Pfam" id="PF00580"/>
    </source>
</evidence>
<dbReference type="EMBL" id="JAINWA010000003">
    <property type="protein sequence ID" value="MCD1655183.1"/>
    <property type="molecule type" value="Genomic_DNA"/>
</dbReference>
<evidence type="ECO:0000256" key="2">
    <source>
        <dbReference type="ARBA" id="ARBA00022801"/>
    </source>
</evidence>
<dbReference type="Gene3D" id="3.40.50.300">
    <property type="entry name" value="P-loop containing nucleotide triphosphate hydrolases"/>
    <property type="match status" value="2"/>
</dbReference>
<dbReference type="SUPFAM" id="SSF52540">
    <property type="entry name" value="P-loop containing nucleoside triphosphate hydrolases"/>
    <property type="match status" value="1"/>
</dbReference>
<keyword evidence="4" id="KW-0067">ATP-binding</keyword>
<keyword evidence="3" id="KW-0347">Helicase</keyword>
<proteinExistence type="predicted"/>
<gene>
    <name evidence="6" type="ORF">K7J14_10775</name>
</gene>
<dbReference type="GO" id="GO:0005524">
    <property type="term" value="F:ATP binding"/>
    <property type="evidence" value="ECO:0007669"/>
    <property type="project" value="UniProtKB-KW"/>
</dbReference>
<feature type="domain" description="UvrD-like helicase ATP-binding" evidence="5">
    <location>
        <begin position="108"/>
        <end position="165"/>
    </location>
</feature>
<comment type="caution">
    <text evidence="6">The sequence shown here is derived from an EMBL/GenBank/DDBJ whole genome shotgun (WGS) entry which is preliminary data.</text>
</comment>
<evidence type="ECO:0000313" key="6">
    <source>
        <dbReference type="EMBL" id="MCD1655183.1"/>
    </source>
</evidence>
<name>A0AAE3JJ72_9SPIR</name>
<evidence type="ECO:0000256" key="1">
    <source>
        <dbReference type="ARBA" id="ARBA00022741"/>
    </source>
</evidence>
<dbReference type="InterPro" id="IPR014016">
    <property type="entry name" value="UvrD-like_ATP-bd"/>
</dbReference>
<keyword evidence="1" id="KW-0547">Nucleotide-binding</keyword>
<dbReference type="Pfam" id="PF00580">
    <property type="entry name" value="UvrD-helicase"/>
    <property type="match status" value="1"/>
</dbReference>
<reference evidence="6" key="1">
    <citation type="submission" date="2021-08" db="EMBL/GenBank/DDBJ databases">
        <title>Comparative analyses of Brucepasteria parasyntrophica and Teretinema zuelzerae.</title>
        <authorList>
            <person name="Song Y."/>
            <person name="Brune A."/>
        </authorList>
    </citation>
    <scope>NUCLEOTIDE SEQUENCE</scope>
    <source>
        <strain evidence="6">DSM 1903</strain>
    </source>
</reference>
<dbReference type="InterPro" id="IPR027417">
    <property type="entry name" value="P-loop_NTPase"/>
</dbReference>
<dbReference type="InterPro" id="IPR000212">
    <property type="entry name" value="DNA_helicase_UvrD/REP"/>
</dbReference>